<evidence type="ECO:0000313" key="3">
    <source>
        <dbReference type="Proteomes" id="UP001176941"/>
    </source>
</evidence>
<feature type="compositionally biased region" description="Polar residues" evidence="1">
    <location>
        <begin position="38"/>
        <end position="51"/>
    </location>
</feature>
<evidence type="ECO:0000256" key="1">
    <source>
        <dbReference type="SAM" id="MobiDB-lite"/>
    </source>
</evidence>
<sequence length="183" mass="19003">MQDRRPRPSRRSWNGPRTARRRSEGVAGRSCISPGASPATQDQPPSGTQARGRTRIKSRTPGPARRLRPLASTEGQTARLPAASPARLVPQGPQLPPRPRPGPHEAALPVNSPPGTAHLPASVPPLGGPERRVIGPAAPSLSGRVTALVSDRPETGSGVSARGAAAEGVELPCLLRLARGSAR</sequence>
<protein>
    <submittedName>
        <fullName evidence="2">Uncharacterized protein</fullName>
    </submittedName>
</protein>
<organism evidence="2 3">
    <name type="scientific">Rangifer tarandus platyrhynchus</name>
    <name type="common">Svalbard reindeer</name>
    <dbReference type="NCBI Taxonomy" id="3082113"/>
    <lineage>
        <taxon>Eukaryota</taxon>
        <taxon>Metazoa</taxon>
        <taxon>Chordata</taxon>
        <taxon>Craniata</taxon>
        <taxon>Vertebrata</taxon>
        <taxon>Euteleostomi</taxon>
        <taxon>Mammalia</taxon>
        <taxon>Eutheria</taxon>
        <taxon>Laurasiatheria</taxon>
        <taxon>Artiodactyla</taxon>
        <taxon>Ruminantia</taxon>
        <taxon>Pecora</taxon>
        <taxon>Cervidae</taxon>
        <taxon>Odocoileinae</taxon>
        <taxon>Rangifer</taxon>
    </lineage>
</organism>
<dbReference type="Proteomes" id="UP001176941">
    <property type="component" value="Chromosome 22"/>
</dbReference>
<keyword evidence="3" id="KW-1185">Reference proteome</keyword>
<gene>
    <name evidence="2" type="ORF">MRATA1EN1_LOCUS13107</name>
</gene>
<dbReference type="EMBL" id="OX459958">
    <property type="protein sequence ID" value="CAI9164145.1"/>
    <property type="molecule type" value="Genomic_DNA"/>
</dbReference>
<reference evidence="2" key="1">
    <citation type="submission" date="2023-04" db="EMBL/GenBank/DDBJ databases">
        <authorList>
            <consortium name="ELIXIR-Norway"/>
        </authorList>
    </citation>
    <scope>NUCLEOTIDE SEQUENCE [LARGE SCALE GENOMIC DNA]</scope>
</reference>
<accession>A0ABN8YRD3</accession>
<evidence type="ECO:0000313" key="2">
    <source>
        <dbReference type="EMBL" id="CAI9164145.1"/>
    </source>
</evidence>
<feature type="region of interest" description="Disordered" evidence="1">
    <location>
        <begin position="1"/>
        <end position="139"/>
    </location>
</feature>
<proteinExistence type="predicted"/>
<name>A0ABN8YRD3_RANTA</name>